<keyword evidence="2" id="KW-1133">Transmembrane helix</keyword>
<dbReference type="AlphaFoldDB" id="A0A1Z1MNC7"/>
<evidence type="ECO:0000313" key="3">
    <source>
        <dbReference type="EMBL" id="ARW67342.1"/>
    </source>
</evidence>
<accession>A0A1Z1MNC7</accession>
<dbReference type="SMART" id="SM00028">
    <property type="entry name" value="TPR"/>
    <property type="match status" value="2"/>
</dbReference>
<dbReference type="SUPFAM" id="SSF48452">
    <property type="entry name" value="TPR-like"/>
    <property type="match status" value="1"/>
</dbReference>
<keyword evidence="1" id="KW-0802">TPR repeat</keyword>
<sequence>MNSNLFLFRLYVLVFFFFLFIFSFFLTKQVYILLKNYLQLVKFSKIFIKNLFLDEDIYIKFFNIYINRGNLFLSISMSELFLKIDLFRKDLVYRCLGYCYEESNFLYIAKYYYTKALFFSPSDTKILFRLASTYDKLGDINNATQFFNQVIILDSSYLIPKKYRI</sequence>
<organism evidence="3">
    <name type="scientific">Thaumatella adunca</name>
    <dbReference type="NCBI Taxonomy" id="2006976"/>
    <lineage>
        <taxon>Eukaryota</taxon>
        <taxon>Rhodophyta</taxon>
        <taxon>Florideophyceae</taxon>
        <taxon>Rhodymeniophycidae</taxon>
        <taxon>Ceramiales</taxon>
        <taxon>Rhodomelaceae</taxon>
        <taxon>Thaumatella</taxon>
    </lineage>
</organism>
<dbReference type="RefSeq" id="YP_009398156.1">
    <property type="nucleotide sequence ID" value="NC_035291.1"/>
</dbReference>
<proteinExistence type="predicted"/>
<dbReference type="PROSITE" id="PS50005">
    <property type="entry name" value="TPR"/>
    <property type="match status" value="1"/>
</dbReference>
<keyword evidence="2" id="KW-0472">Membrane</keyword>
<dbReference type="Gene3D" id="1.25.40.10">
    <property type="entry name" value="Tetratricopeptide repeat domain"/>
    <property type="match status" value="1"/>
</dbReference>
<dbReference type="InterPro" id="IPR019734">
    <property type="entry name" value="TPR_rpt"/>
</dbReference>
<reference evidence="3" key="1">
    <citation type="journal article" date="2017" name="J. Phycol.">
        <title>Analysis of chloroplast genomes and a supermatrix inform reclassification of the Rhodomelaceae (Rhodophyta).</title>
        <authorList>
            <person name="Diaz-Tapia P."/>
            <person name="Maggs C.A."/>
            <person name="West J.A."/>
            <person name="Verbruggen H."/>
        </authorList>
    </citation>
    <scope>NUCLEOTIDE SEQUENCE</scope>
    <source>
        <strain evidence="3">PD1388</strain>
    </source>
</reference>
<gene>
    <name evidence="3" type="primary">ycf37</name>
</gene>
<evidence type="ECO:0000256" key="2">
    <source>
        <dbReference type="SAM" id="Phobius"/>
    </source>
</evidence>
<dbReference type="InterPro" id="IPR011990">
    <property type="entry name" value="TPR-like_helical_dom_sf"/>
</dbReference>
<feature type="transmembrane region" description="Helical" evidence="2">
    <location>
        <begin position="6"/>
        <end position="26"/>
    </location>
</feature>
<keyword evidence="2" id="KW-0812">Transmembrane</keyword>
<keyword evidence="3" id="KW-0150">Chloroplast</keyword>
<dbReference type="EMBL" id="MF101447">
    <property type="protein sequence ID" value="ARW67342.1"/>
    <property type="molecule type" value="Genomic_DNA"/>
</dbReference>
<dbReference type="GeneID" id="33360643"/>
<geneLocation type="chloroplast" evidence="3"/>
<feature type="repeat" description="TPR" evidence="1">
    <location>
        <begin position="124"/>
        <end position="157"/>
    </location>
</feature>
<name>A0A1Z1MNC7_9FLOR</name>
<keyword evidence="3" id="KW-0934">Plastid</keyword>
<evidence type="ECO:0000256" key="1">
    <source>
        <dbReference type="PROSITE-ProRule" id="PRU00339"/>
    </source>
</evidence>
<protein>
    <submittedName>
        <fullName evidence="3">Uncharacterized protein</fullName>
    </submittedName>
</protein>